<dbReference type="Pfam" id="PF02769">
    <property type="entry name" value="AIRS_C"/>
    <property type="match status" value="2"/>
</dbReference>
<gene>
    <name evidence="19" type="primary">LOC110806119</name>
</gene>
<dbReference type="Gene3D" id="3.40.50.880">
    <property type="match status" value="1"/>
</dbReference>
<dbReference type="InterPro" id="IPR036921">
    <property type="entry name" value="PurM-like_N_sf"/>
</dbReference>
<dbReference type="CDD" id="cd02204">
    <property type="entry name" value="PurL_repeat2"/>
    <property type="match status" value="1"/>
</dbReference>
<dbReference type="InterPro" id="IPR041609">
    <property type="entry name" value="PurL_linker"/>
</dbReference>
<evidence type="ECO:0000256" key="8">
    <source>
        <dbReference type="ARBA" id="ARBA00022840"/>
    </source>
</evidence>
<dbReference type="GO" id="GO:0005737">
    <property type="term" value="C:cytoplasm"/>
    <property type="evidence" value="ECO:0000318"/>
    <property type="project" value="GO_Central"/>
</dbReference>
<evidence type="ECO:0000256" key="3">
    <source>
        <dbReference type="ARBA" id="ARBA00012747"/>
    </source>
</evidence>
<dbReference type="OrthoDB" id="6666987at2759"/>
<dbReference type="GO" id="GO:0004642">
    <property type="term" value="F:phosphoribosylformylglycinamidine synthase activity"/>
    <property type="evidence" value="ECO:0000318"/>
    <property type="project" value="GO_Central"/>
</dbReference>
<dbReference type="SUPFAM" id="SSF82697">
    <property type="entry name" value="PurS-like"/>
    <property type="match status" value="1"/>
</dbReference>
<evidence type="ECO:0000256" key="2">
    <source>
        <dbReference type="ARBA" id="ARBA00008608"/>
    </source>
</evidence>
<feature type="domain" description="FGAR-AT PurM N-terminal-like" evidence="17">
    <location>
        <begin position="759"/>
        <end position="912"/>
    </location>
</feature>
<evidence type="ECO:0000256" key="5">
    <source>
        <dbReference type="ARBA" id="ARBA00022723"/>
    </source>
</evidence>
<evidence type="ECO:0000313" key="18">
    <source>
        <dbReference type="Proteomes" id="UP000813463"/>
    </source>
</evidence>
<dbReference type="FunFam" id="3.40.50.880:FF:000014">
    <property type="entry name" value="Phosphoribosylformylglycinamidine synthase, putative"/>
    <property type="match status" value="1"/>
</dbReference>
<dbReference type="Gene3D" id="1.10.8.750">
    <property type="entry name" value="Phosphoribosylformylglycinamidine synthase, linker domain"/>
    <property type="match status" value="1"/>
</dbReference>
<dbReference type="InterPro" id="IPR036676">
    <property type="entry name" value="PurM-like_C_sf"/>
</dbReference>
<keyword evidence="5" id="KW-0479">Metal-binding</keyword>
<proteinExistence type="inferred from homology"/>
<dbReference type="Gene3D" id="3.90.650.10">
    <property type="entry name" value="PurM-like C-terminal domain"/>
    <property type="match status" value="2"/>
</dbReference>
<dbReference type="NCBIfam" id="NF003672">
    <property type="entry name" value="PRK05297.1"/>
    <property type="match status" value="1"/>
</dbReference>
<dbReference type="GO" id="GO:0046872">
    <property type="term" value="F:metal ion binding"/>
    <property type="evidence" value="ECO:0007669"/>
    <property type="project" value="UniProtKB-KW"/>
</dbReference>
<dbReference type="InterPro" id="IPR040707">
    <property type="entry name" value="FGAR-AT_N"/>
</dbReference>
<dbReference type="InterPro" id="IPR055181">
    <property type="entry name" value="FGAR-AT_PurM_N-like"/>
</dbReference>
<feature type="domain" description="Phosphoribosylformylglycinamidine synthase linker" evidence="15">
    <location>
        <begin position="271"/>
        <end position="320"/>
    </location>
</feature>
<dbReference type="InterPro" id="IPR036604">
    <property type="entry name" value="PurS-like_sf"/>
</dbReference>
<evidence type="ECO:0000256" key="7">
    <source>
        <dbReference type="ARBA" id="ARBA00022755"/>
    </source>
</evidence>
<dbReference type="PANTHER" id="PTHR10099:SF1">
    <property type="entry name" value="PHOSPHORIBOSYLFORMYLGLYCINAMIDINE SYNTHASE"/>
    <property type="match status" value="1"/>
</dbReference>
<dbReference type="InterPro" id="IPR029062">
    <property type="entry name" value="Class_I_gatase-like"/>
</dbReference>
<dbReference type="NCBIfam" id="TIGR01735">
    <property type="entry name" value="FGAM_synt"/>
    <property type="match status" value="1"/>
</dbReference>
<reference evidence="18" key="1">
    <citation type="journal article" date="2021" name="Nat. Commun.">
        <title>Genomic analyses provide insights into spinach domestication and the genetic basis of agronomic traits.</title>
        <authorList>
            <person name="Cai X."/>
            <person name="Sun X."/>
            <person name="Xu C."/>
            <person name="Sun H."/>
            <person name="Wang X."/>
            <person name="Ge C."/>
            <person name="Zhang Z."/>
            <person name="Wang Q."/>
            <person name="Fei Z."/>
            <person name="Jiao C."/>
            <person name="Wang Q."/>
        </authorList>
    </citation>
    <scope>NUCLEOTIDE SEQUENCE [LARGE SCALE GENOMIC DNA]</scope>
    <source>
        <strain evidence="18">cv. Varoflay</strain>
    </source>
</reference>
<dbReference type="Pfam" id="PF18076">
    <property type="entry name" value="FGAR-AT_N"/>
    <property type="match status" value="1"/>
</dbReference>
<protein>
    <recommendedName>
        <fullName evidence="3">phosphoribosylformylglycinamidine synthase</fullName>
        <ecNumber evidence="3">6.3.5.3</ecNumber>
    </recommendedName>
    <alternativeName>
        <fullName evidence="12">Formylglycinamide ribonucleotide amidotransferase</fullName>
    </alternativeName>
    <alternativeName>
        <fullName evidence="11">Formylglycinamide ribotide amidotransferase</fullName>
    </alternativeName>
</protein>
<dbReference type="FunFam" id="3.30.1330.10:FF:000007">
    <property type="entry name" value="Phosphoribosylformylglycinamidine synthase, putative"/>
    <property type="match status" value="1"/>
</dbReference>
<name>A0A9R0KDR8_SPIOL</name>
<comment type="catalytic activity">
    <reaction evidence="13">
        <text>N(2)-formyl-N(1)-(5-phospho-beta-D-ribosyl)glycinamide + L-glutamine + ATP + H2O = 2-formamido-N(1)-(5-O-phospho-beta-D-ribosyl)acetamidine + L-glutamate + ADP + phosphate + H(+)</text>
        <dbReference type="Rhea" id="RHEA:17129"/>
        <dbReference type="ChEBI" id="CHEBI:15377"/>
        <dbReference type="ChEBI" id="CHEBI:15378"/>
        <dbReference type="ChEBI" id="CHEBI:29985"/>
        <dbReference type="ChEBI" id="CHEBI:30616"/>
        <dbReference type="ChEBI" id="CHEBI:43474"/>
        <dbReference type="ChEBI" id="CHEBI:58359"/>
        <dbReference type="ChEBI" id="CHEBI:147286"/>
        <dbReference type="ChEBI" id="CHEBI:147287"/>
        <dbReference type="ChEBI" id="CHEBI:456216"/>
        <dbReference type="EC" id="6.3.5.3"/>
    </reaction>
</comment>
<dbReference type="Proteomes" id="UP000813463">
    <property type="component" value="Chromosome 6"/>
</dbReference>
<keyword evidence="18" id="KW-1185">Reference proteome</keyword>
<accession>A0A9R0KDR8</accession>
<dbReference type="FunFam" id="3.90.650.10:FF:000006">
    <property type="entry name" value="Phosphoribosylformylglycinamidine synthase, putative"/>
    <property type="match status" value="1"/>
</dbReference>
<keyword evidence="4" id="KW-0436">Ligase</keyword>
<dbReference type="FunFam" id="3.30.1330.10:FF:000009">
    <property type="entry name" value="Probable phosphoribosylformylglycinamidine synthase"/>
    <property type="match status" value="1"/>
</dbReference>
<evidence type="ECO:0000259" key="15">
    <source>
        <dbReference type="Pfam" id="PF18072"/>
    </source>
</evidence>
<dbReference type="InterPro" id="IPR010073">
    <property type="entry name" value="PurL_large"/>
</dbReference>
<evidence type="ECO:0000256" key="6">
    <source>
        <dbReference type="ARBA" id="ARBA00022741"/>
    </source>
</evidence>
<dbReference type="SUPFAM" id="SSF55326">
    <property type="entry name" value="PurM N-terminal domain-like"/>
    <property type="match status" value="2"/>
</dbReference>
<evidence type="ECO:0000259" key="17">
    <source>
        <dbReference type="Pfam" id="PF22689"/>
    </source>
</evidence>
<dbReference type="SUPFAM" id="SSF52317">
    <property type="entry name" value="Class I glutamine amidotransferase-like"/>
    <property type="match status" value="1"/>
</dbReference>
<dbReference type="Pfam" id="PF18072">
    <property type="entry name" value="FGAR-AT_linker"/>
    <property type="match status" value="1"/>
</dbReference>
<sequence>MAARSDFMGSKLLNAEFKGYAQRKLFLSRNSINTRRHLGLGPGRCFTGSPTLHIDSVRLRSSVLGKLKAIVSDDVSVALGEEVVQSVDSVTHFFRVPLIQDSAADELLRNIQTKISSEIVGLRTEQCFNIGLNSELSGDKVLALRWLLGETYEPENLGTESFLDKEAREGCTAVVVEVGPRLSFTTAWSTNAVSICRSCGLTEVNRLERSRRYMLFSKNPLQEQQINDFAAMVHDRMTESVYTQRLTSFKTSLVPEEVLYVPVMEKGRKALEEINAKMGLAFDEQDLQYYTWLFKEDIKRNPTNVELFDIAQSNSEHSRHWFFMGKLVIDGKPVERTLMQIVKSTLKANPNNSVIGFKDNSSAIKGFPVEQLRPLLPGLTCPLDVQMRDLDILFTAETHNFPCAVAPYPGAETGAGGRIRDTHATGRGSFVVASTAGYCIGNLNMEESYAPWEDASFTYPSNLAPPLQILIDASNGASDYGNKFGEPLIQGYIRTFGMRLPNGERREWLKPIMFSAGIGQIDHTHITKGEPEIGMLVVKIGGPAYRIGMGGGAASSMVSGQNDAELDFNAVQRGDAEMSQKLYRVVRACIEMGDKNPIISIHDQGAGGNCNVVKEIIYPKGAQIDIRAIVVGDHTMSILEIWGAEYQEQDAILVKAESRSMLQSICDRERLSMAVIGTINGEGRVVLVDSAAIEKSRLDGVPPPLPAVDLELEKVLGDMPQKTFEFQRVVHPQEPLDIAPGTTVMDSLKRVLRLPSVCSKRFLTTKVDRCVTGLVAQQQTVGPLQITLADVAVIAQSYTNFTGGACAIGEQPIKGLLDPKAMARLAVGEALTNLIWAKITSLSDVKASGNWMYAAKLDGEGADMYDAATALSEAMIELGIAIDGGKDSLSMAANAGGEVVKAPGNLVISAYVTTPDITKTVTPDLKLRDEGVLIHVDLAKGKRRLGGSALAQAFDQIGSVSPDLDDVSYFKKAFNAVQELIAEDLVSAGHDISDGGILVSILEMAFAGNCGLSLELKSEGHSLFETLFAEELGLVLEVDKKTLQSVMGKLSSAGVSSEIIGQITSGKTIDVKVDGVSHLNEDMVYLRDLWEETSFNLEKLQRLASCVDLEKEGLKHRQEPSWSLSFTPASTDDKYMLATSKPKVAILREEGSNGDREMSAAFYAAGFEPWDVAMSDLLSGAISLKEFRGIAFVGGFSYADVLDSAKGWSASIRFNQPLLDQFQEFYHRPDTFSLGVCNGCQLMALLGWIPGPEVGGVHGNGGDTAQPRFVHNESGRFECRFTSVTIGDSPAIMLKGMAGSSLGVWAAHGEGRAYFPNADVLNSVLGSDLAPLRYCDDNGKTTETYPFNLNGSPLGIAAICSPDGRHLAMMPHPERCFLMWQYPWYPKHWDVNEKGPSPWLRLFQNAREWCS</sequence>
<keyword evidence="6" id="KW-0547">Nucleotide-binding</keyword>
<dbReference type="CDD" id="cd01740">
    <property type="entry name" value="GATase1_FGAR_AT"/>
    <property type="match status" value="1"/>
</dbReference>
<organism evidence="18 19">
    <name type="scientific">Spinacia oleracea</name>
    <name type="common">Spinach</name>
    <dbReference type="NCBI Taxonomy" id="3562"/>
    <lineage>
        <taxon>Eukaryota</taxon>
        <taxon>Viridiplantae</taxon>
        <taxon>Streptophyta</taxon>
        <taxon>Embryophyta</taxon>
        <taxon>Tracheophyta</taxon>
        <taxon>Spermatophyta</taxon>
        <taxon>Magnoliopsida</taxon>
        <taxon>eudicotyledons</taxon>
        <taxon>Gunneridae</taxon>
        <taxon>Pentapetalae</taxon>
        <taxon>Caryophyllales</taxon>
        <taxon>Chenopodiaceae</taxon>
        <taxon>Chenopodioideae</taxon>
        <taxon>Anserineae</taxon>
        <taxon>Spinacia</taxon>
    </lineage>
</organism>
<dbReference type="FunFam" id="3.90.650.10:FF:000028">
    <property type="entry name" value="Phosphoribosylformylglycinamidine synthase-like Protein"/>
    <property type="match status" value="1"/>
</dbReference>
<evidence type="ECO:0000256" key="12">
    <source>
        <dbReference type="ARBA" id="ARBA00032632"/>
    </source>
</evidence>
<evidence type="ECO:0000256" key="11">
    <source>
        <dbReference type="ARBA" id="ARBA00029823"/>
    </source>
</evidence>
<evidence type="ECO:0000256" key="1">
    <source>
        <dbReference type="ARBA" id="ARBA00004920"/>
    </source>
</evidence>
<dbReference type="PROSITE" id="PS51273">
    <property type="entry name" value="GATASE_TYPE_1"/>
    <property type="match status" value="1"/>
</dbReference>
<reference evidence="19" key="2">
    <citation type="submission" date="2025-08" db="UniProtKB">
        <authorList>
            <consortium name="RefSeq"/>
        </authorList>
    </citation>
    <scope>IDENTIFICATION</scope>
    <source>
        <tissue evidence="19">Leaf</tissue>
    </source>
</reference>
<keyword evidence="10" id="KW-0315">Glutamine amidotransferase</keyword>
<dbReference type="GO" id="GO:0006189">
    <property type="term" value="P:'de novo' IMP biosynthetic process"/>
    <property type="evidence" value="ECO:0007669"/>
    <property type="project" value="InterPro"/>
</dbReference>
<feature type="domain" description="Phosphoribosylformylglycinamidine synthase N-terminal" evidence="16">
    <location>
        <begin position="127"/>
        <end position="245"/>
    </location>
</feature>
<dbReference type="HAMAP" id="MF_00419">
    <property type="entry name" value="PurL_1"/>
    <property type="match status" value="1"/>
</dbReference>
<feature type="domain" description="PurM-like C-terminal" evidence="14">
    <location>
        <begin position="533"/>
        <end position="688"/>
    </location>
</feature>
<dbReference type="GO" id="GO:0005524">
    <property type="term" value="F:ATP binding"/>
    <property type="evidence" value="ECO:0007669"/>
    <property type="project" value="UniProtKB-KW"/>
</dbReference>
<dbReference type="EC" id="6.3.5.3" evidence="3"/>
<evidence type="ECO:0000256" key="10">
    <source>
        <dbReference type="ARBA" id="ARBA00022962"/>
    </source>
</evidence>
<feature type="domain" description="PurM-like C-terminal" evidence="14">
    <location>
        <begin position="938"/>
        <end position="1073"/>
    </location>
</feature>
<evidence type="ECO:0000259" key="16">
    <source>
        <dbReference type="Pfam" id="PF18076"/>
    </source>
</evidence>
<keyword evidence="9" id="KW-0460">Magnesium</keyword>
<dbReference type="FunFam" id="1.10.8.750:FF:000001">
    <property type="entry name" value="Putative phosphoribosylformylglycinamidine synthase"/>
    <property type="match status" value="1"/>
</dbReference>
<dbReference type="Pfam" id="PF13507">
    <property type="entry name" value="GATase_5"/>
    <property type="match status" value="1"/>
</dbReference>
<keyword evidence="8" id="KW-0067">ATP-binding</keyword>
<dbReference type="Gene3D" id="3.30.1330.10">
    <property type="entry name" value="PurM-like, N-terminal domain"/>
    <property type="match status" value="2"/>
</dbReference>
<dbReference type="RefSeq" id="XP_021867450.1">
    <property type="nucleotide sequence ID" value="XM_022011758.2"/>
</dbReference>
<keyword evidence="7" id="KW-0658">Purine biosynthesis</keyword>
<evidence type="ECO:0000256" key="4">
    <source>
        <dbReference type="ARBA" id="ARBA00022598"/>
    </source>
</evidence>
<dbReference type="SUPFAM" id="SSF109736">
    <property type="entry name" value="FGAM synthase PurL, linker domain"/>
    <property type="match status" value="1"/>
</dbReference>
<comment type="similarity">
    <text evidence="2">In the N-terminal section; belongs to the FGAMS family.</text>
</comment>
<evidence type="ECO:0000256" key="9">
    <source>
        <dbReference type="ARBA" id="ARBA00022842"/>
    </source>
</evidence>
<dbReference type="PANTHER" id="PTHR10099">
    <property type="entry name" value="PHOSPHORIBOSYLFORMYLGLYCINAMIDINE SYNTHASE"/>
    <property type="match status" value="1"/>
</dbReference>
<dbReference type="GeneID" id="110806119"/>
<dbReference type="InterPro" id="IPR010918">
    <property type="entry name" value="PurM-like_C_dom"/>
</dbReference>
<dbReference type="KEGG" id="soe:110806119"/>
<dbReference type="SUPFAM" id="SSF56042">
    <property type="entry name" value="PurM C-terminal domain-like"/>
    <property type="match status" value="2"/>
</dbReference>
<evidence type="ECO:0000313" key="19">
    <source>
        <dbReference type="RefSeq" id="XP_021867450.1"/>
    </source>
</evidence>
<evidence type="ECO:0000259" key="14">
    <source>
        <dbReference type="Pfam" id="PF02769"/>
    </source>
</evidence>
<comment type="pathway">
    <text evidence="1">Purine metabolism; IMP biosynthesis via de novo pathway; 5-amino-1-(5-phospho-D-ribosyl)imidazole from N(2)-formyl-N(1)-(5-phospho-D-ribosyl)glycinamide: step 1/2.</text>
</comment>
<dbReference type="SMART" id="SM01211">
    <property type="entry name" value="GATase_5"/>
    <property type="match status" value="1"/>
</dbReference>
<dbReference type="CDD" id="cd02203">
    <property type="entry name" value="PurL_repeat1"/>
    <property type="match status" value="1"/>
</dbReference>
<dbReference type="Pfam" id="PF22689">
    <property type="entry name" value="FGAR-AT_PurM_N-like"/>
    <property type="match status" value="1"/>
</dbReference>
<dbReference type="GO" id="GO:0006164">
    <property type="term" value="P:purine nucleotide biosynthetic process"/>
    <property type="evidence" value="ECO:0000318"/>
    <property type="project" value="GO_Central"/>
</dbReference>
<evidence type="ECO:0000256" key="13">
    <source>
        <dbReference type="ARBA" id="ARBA00052585"/>
    </source>
</evidence>